<dbReference type="Proteomes" id="UP000187203">
    <property type="component" value="Unassembled WGS sequence"/>
</dbReference>
<proteinExistence type="predicted"/>
<protein>
    <submittedName>
        <fullName evidence="1">Uncharacterized protein</fullName>
    </submittedName>
</protein>
<name>A0A1R3G0D5_9ROSI</name>
<reference evidence="2" key="1">
    <citation type="submission" date="2013-09" db="EMBL/GenBank/DDBJ databases">
        <title>Corchorus olitorius genome sequencing.</title>
        <authorList>
            <person name="Alam M."/>
            <person name="Haque M.S."/>
            <person name="Islam M.S."/>
            <person name="Emdad E.M."/>
            <person name="Islam M.M."/>
            <person name="Ahmed B."/>
            <person name="Halim A."/>
            <person name="Hossen Q.M.M."/>
            <person name="Hossain M.Z."/>
            <person name="Ahmed R."/>
            <person name="Khan M.M."/>
            <person name="Islam R."/>
            <person name="Rashid M.M."/>
            <person name="Khan S.A."/>
            <person name="Rahman M.S."/>
            <person name="Alam M."/>
            <person name="Yahiya A.S."/>
            <person name="Khan M.S."/>
            <person name="Azam M.S."/>
            <person name="Haque T."/>
            <person name="Lashkar M.Z.H."/>
            <person name="Akhand A.I."/>
            <person name="Morshed G."/>
            <person name="Roy S."/>
            <person name="Uddin K.S."/>
            <person name="Rabeya T."/>
            <person name="Hossain A.S."/>
            <person name="Chowdhury A."/>
            <person name="Snigdha A.R."/>
            <person name="Mortoza M.S."/>
            <person name="Matin S.A."/>
            <person name="Hoque S.M.E."/>
            <person name="Islam M.K."/>
            <person name="Roy D.K."/>
            <person name="Haider R."/>
            <person name="Moosa M.M."/>
            <person name="Elias S.M."/>
            <person name="Hasan A.M."/>
            <person name="Jahan S."/>
            <person name="Shafiuddin M."/>
            <person name="Mahmood N."/>
            <person name="Shommy N.S."/>
        </authorList>
    </citation>
    <scope>NUCLEOTIDE SEQUENCE [LARGE SCALE GENOMIC DNA]</scope>
    <source>
        <strain evidence="2">cv. O-4</strain>
    </source>
</reference>
<keyword evidence="2" id="KW-1185">Reference proteome</keyword>
<accession>A0A1R3G0D5</accession>
<evidence type="ECO:0000313" key="1">
    <source>
        <dbReference type="EMBL" id="OMO51450.1"/>
    </source>
</evidence>
<comment type="caution">
    <text evidence="1">The sequence shown here is derived from an EMBL/GenBank/DDBJ whole genome shotgun (WGS) entry which is preliminary data.</text>
</comment>
<sequence>MREGEKNIEWEGSRGRLLRGLESVVRPSVMKRENGDKNWVERGLCEWRFFCVLDQRVVEDDKNGREMGR</sequence>
<dbReference type="AlphaFoldDB" id="A0A1R3G0D5"/>
<gene>
    <name evidence="1" type="ORF">COLO4_37660</name>
</gene>
<organism evidence="1 2">
    <name type="scientific">Corchorus olitorius</name>
    <dbReference type="NCBI Taxonomy" id="93759"/>
    <lineage>
        <taxon>Eukaryota</taxon>
        <taxon>Viridiplantae</taxon>
        <taxon>Streptophyta</taxon>
        <taxon>Embryophyta</taxon>
        <taxon>Tracheophyta</taxon>
        <taxon>Spermatophyta</taxon>
        <taxon>Magnoliopsida</taxon>
        <taxon>eudicotyledons</taxon>
        <taxon>Gunneridae</taxon>
        <taxon>Pentapetalae</taxon>
        <taxon>rosids</taxon>
        <taxon>malvids</taxon>
        <taxon>Malvales</taxon>
        <taxon>Malvaceae</taxon>
        <taxon>Grewioideae</taxon>
        <taxon>Apeibeae</taxon>
        <taxon>Corchorus</taxon>
    </lineage>
</organism>
<dbReference type="EMBL" id="AWUE01024154">
    <property type="protein sequence ID" value="OMO51450.1"/>
    <property type="molecule type" value="Genomic_DNA"/>
</dbReference>
<evidence type="ECO:0000313" key="2">
    <source>
        <dbReference type="Proteomes" id="UP000187203"/>
    </source>
</evidence>